<accession>A0A0D3IJV7</accession>
<keyword evidence="4 5" id="KW-0539">Nucleus</keyword>
<evidence type="ECO:0000313" key="9">
    <source>
        <dbReference type="Proteomes" id="UP000013827"/>
    </source>
</evidence>
<organism evidence="8 9">
    <name type="scientific">Emiliania huxleyi (strain CCMP1516)</name>
    <dbReference type="NCBI Taxonomy" id="280463"/>
    <lineage>
        <taxon>Eukaryota</taxon>
        <taxon>Haptista</taxon>
        <taxon>Haptophyta</taxon>
        <taxon>Prymnesiophyceae</taxon>
        <taxon>Isochrysidales</taxon>
        <taxon>Noelaerhabdaceae</taxon>
        <taxon>Emiliania</taxon>
    </lineage>
</organism>
<comment type="similarity">
    <text evidence="5">Belongs to the TRAFAC class YlqF/YawG GTPase family. NOG2 subfamily.</text>
</comment>
<name>A0A0D3IJV7_EMIH1</name>
<dbReference type="Pfam" id="PF08153">
    <property type="entry name" value="NGP1NT"/>
    <property type="match status" value="1"/>
</dbReference>
<dbReference type="Gene3D" id="3.40.50.300">
    <property type="entry name" value="P-loop containing nucleotide triphosphate hydrolases"/>
    <property type="match status" value="1"/>
</dbReference>
<dbReference type="GO" id="GO:0005730">
    <property type="term" value="C:nucleolus"/>
    <property type="evidence" value="ECO:0007669"/>
    <property type="project" value="UniProtKB-SubCell"/>
</dbReference>
<evidence type="ECO:0000256" key="2">
    <source>
        <dbReference type="ARBA" id="ARBA00022741"/>
    </source>
</evidence>
<dbReference type="Proteomes" id="UP000013827">
    <property type="component" value="Unassembled WGS sequence"/>
</dbReference>
<dbReference type="GeneID" id="17257692"/>
<dbReference type="PANTHER" id="PTHR11089:SF9">
    <property type="entry name" value="NUCLEOLAR GTP-BINDING PROTEIN 2"/>
    <property type="match status" value="1"/>
</dbReference>
<feature type="region of interest" description="Disordered" evidence="6">
    <location>
        <begin position="113"/>
        <end position="144"/>
    </location>
</feature>
<evidence type="ECO:0000256" key="1">
    <source>
        <dbReference type="ARBA" id="ARBA00004604"/>
    </source>
</evidence>
<dbReference type="PRINTS" id="PR00326">
    <property type="entry name" value="GTP1OBG"/>
</dbReference>
<feature type="domain" description="CP-type G" evidence="7">
    <location>
        <begin position="171"/>
        <end position="332"/>
    </location>
</feature>
<comment type="subcellular location">
    <subcellularLocation>
        <location evidence="1 5">Nucleus</location>
        <location evidence="1 5">Nucleolus</location>
    </subcellularLocation>
</comment>
<dbReference type="eggNOG" id="KOG2423">
    <property type="taxonomic scope" value="Eukaryota"/>
</dbReference>
<dbReference type="EnsemblProtists" id="EOD11542">
    <property type="protein sequence ID" value="EOD11542"/>
    <property type="gene ID" value="EMIHUDRAFT_51701"/>
</dbReference>
<dbReference type="SUPFAM" id="SSF52540">
    <property type="entry name" value="P-loop containing nucleoside triphosphate hydrolases"/>
    <property type="match status" value="1"/>
</dbReference>
<dbReference type="PROSITE" id="PS51721">
    <property type="entry name" value="G_CP"/>
    <property type="match status" value="1"/>
</dbReference>
<dbReference type="Pfam" id="PF01926">
    <property type="entry name" value="MMR_HSR1"/>
    <property type="match status" value="1"/>
</dbReference>
<evidence type="ECO:0000256" key="4">
    <source>
        <dbReference type="ARBA" id="ARBA00023242"/>
    </source>
</evidence>
<dbReference type="OMA" id="RTQGFNH"/>
<sequence>RSKGTINRLNMYRSKVKRNKSGKIVKGGLAVGDSVQNMTAARVQPDRRWFGNTRVVGQQELQDFRSQIESTTNDPYAVLLRRHKLPMGLLASGGKTNKAGRVDLLRAQSFGDTFGPKAQRKRPRLSALLGPAAGGGGGGSSAAVDSNVERGVEPVGPRNYIFDAGQSRRIRAELFKVIDSSDVVVEVLDARDPLGTRAPHAEEFLRREAKHKHLVFVLNKCDLVPSRVTAAWLKLLSREAPTVAFHASITNPFGKGALINLLRQFAKLHADKKQISVGFIGYPNVGKSSIINTLKKKKVCKVAPIPGETKVWQYITLMKSIYLIDCPGTVQPSGNSEEDAVLKGVVRIEQLRHAADFVEEVLRRVKPEYVRRTYDAWDSPTDFLEQYGRRIGKLLKGGEPDINAAAKLVLHDWQRGRLPYFTLPP</sequence>
<dbReference type="GO" id="GO:0005525">
    <property type="term" value="F:GTP binding"/>
    <property type="evidence" value="ECO:0007669"/>
    <property type="project" value="UniProtKB-KW"/>
</dbReference>
<reference evidence="9" key="1">
    <citation type="journal article" date="2013" name="Nature">
        <title>Pan genome of the phytoplankton Emiliania underpins its global distribution.</title>
        <authorList>
            <person name="Read B.A."/>
            <person name="Kegel J."/>
            <person name="Klute M.J."/>
            <person name="Kuo A."/>
            <person name="Lefebvre S.C."/>
            <person name="Maumus F."/>
            <person name="Mayer C."/>
            <person name="Miller J."/>
            <person name="Monier A."/>
            <person name="Salamov A."/>
            <person name="Young J."/>
            <person name="Aguilar M."/>
            <person name="Claverie J.M."/>
            <person name="Frickenhaus S."/>
            <person name="Gonzalez K."/>
            <person name="Herman E.K."/>
            <person name="Lin Y.C."/>
            <person name="Napier J."/>
            <person name="Ogata H."/>
            <person name="Sarno A.F."/>
            <person name="Shmutz J."/>
            <person name="Schroeder D."/>
            <person name="de Vargas C."/>
            <person name="Verret F."/>
            <person name="von Dassow P."/>
            <person name="Valentin K."/>
            <person name="Van de Peer Y."/>
            <person name="Wheeler G."/>
            <person name="Dacks J.B."/>
            <person name="Delwiche C.F."/>
            <person name="Dyhrman S.T."/>
            <person name="Glockner G."/>
            <person name="John U."/>
            <person name="Richards T."/>
            <person name="Worden A.Z."/>
            <person name="Zhang X."/>
            <person name="Grigoriev I.V."/>
            <person name="Allen A.E."/>
            <person name="Bidle K."/>
            <person name="Borodovsky M."/>
            <person name="Bowler C."/>
            <person name="Brownlee C."/>
            <person name="Cock J.M."/>
            <person name="Elias M."/>
            <person name="Gladyshev V.N."/>
            <person name="Groth M."/>
            <person name="Guda C."/>
            <person name="Hadaegh A."/>
            <person name="Iglesias-Rodriguez M.D."/>
            <person name="Jenkins J."/>
            <person name="Jones B.M."/>
            <person name="Lawson T."/>
            <person name="Leese F."/>
            <person name="Lindquist E."/>
            <person name="Lobanov A."/>
            <person name="Lomsadze A."/>
            <person name="Malik S.B."/>
            <person name="Marsh M.E."/>
            <person name="Mackinder L."/>
            <person name="Mock T."/>
            <person name="Mueller-Roeber B."/>
            <person name="Pagarete A."/>
            <person name="Parker M."/>
            <person name="Probert I."/>
            <person name="Quesneville H."/>
            <person name="Raines C."/>
            <person name="Rensing S.A."/>
            <person name="Riano-Pachon D.M."/>
            <person name="Richier S."/>
            <person name="Rokitta S."/>
            <person name="Shiraiwa Y."/>
            <person name="Soanes D.M."/>
            <person name="van der Giezen M."/>
            <person name="Wahlund T.M."/>
            <person name="Williams B."/>
            <person name="Wilson W."/>
            <person name="Wolfe G."/>
            <person name="Wurch L.L."/>
        </authorList>
    </citation>
    <scope>NUCLEOTIDE SEQUENCE</scope>
</reference>
<keyword evidence="9" id="KW-1185">Reference proteome</keyword>
<protein>
    <recommendedName>
        <fullName evidence="5">Nucleolar GTP-binding protein 2</fullName>
    </recommendedName>
</protein>
<evidence type="ECO:0000256" key="3">
    <source>
        <dbReference type="ARBA" id="ARBA00023134"/>
    </source>
</evidence>
<dbReference type="KEGG" id="ehx:EMIHUDRAFT_51701"/>
<dbReference type="InterPro" id="IPR030378">
    <property type="entry name" value="G_CP_dom"/>
</dbReference>
<evidence type="ECO:0000256" key="5">
    <source>
        <dbReference type="RuleBase" id="RU364023"/>
    </source>
</evidence>
<dbReference type="CDD" id="cd01858">
    <property type="entry name" value="NGP_1"/>
    <property type="match status" value="1"/>
</dbReference>
<evidence type="ECO:0000256" key="6">
    <source>
        <dbReference type="SAM" id="MobiDB-lite"/>
    </source>
</evidence>
<dbReference type="InterPro" id="IPR006073">
    <property type="entry name" value="GTP-bd"/>
</dbReference>
<evidence type="ECO:0000313" key="8">
    <source>
        <dbReference type="EnsemblProtists" id="EOD11542"/>
    </source>
</evidence>
<reference evidence="8" key="2">
    <citation type="submission" date="2024-10" db="UniProtKB">
        <authorList>
            <consortium name="EnsemblProtists"/>
        </authorList>
    </citation>
    <scope>IDENTIFICATION</scope>
</reference>
<proteinExistence type="inferred from homology"/>
<comment type="function">
    <text evidence="5">GTPase that associates with pre-60S ribosomal subunits in the nucleolus and is required for their nuclear export and maturation.</text>
</comment>
<keyword evidence="2 5" id="KW-0547">Nucleotide-binding</keyword>
<dbReference type="InterPro" id="IPR050755">
    <property type="entry name" value="TRAFAC_YlqF/YawG_RiboMat"/>
</dbReference>
<dbReference type="Gene3D" id="1.10.1580.10">
    <property type="match status" value="1"/>
</dbReference>
<dbReference type="InterPro" id="IPR027417">
    <property type="entry name" value="P-loop_NTPase"/>
</dbReference>
<dbReference type="STRING" id="2903.R1BPF8"/>
<dbReference type="AlphaFoldDB" id="A0A0D3IJV7"/>
<dbReference type="InterPro" id="IPR024929">
    <property type="entry name" value="GNL2_CP_dom"/>
</dbReference>
<dbReference type="PANTHER" id="PTHR11089">
    <property type="entry name" value="GTP-BINDING PROTEIN-RELATED"/>
    <property type="match status" value="1"/>
</dbReference>
<dbReference type="InterPro" id="IPR012971">
    <property type="entry name" value="NOG2_N_dom"/>
</dbReference>
<dbReference type="InterPro" id="IPR023179">
    <property type="entry name" value="GTP-bd_ortho_bundle_sf"/>
</dbReference>
<dbReference type="RefSeq" id="XP_005763971.1">
    <property type="nucleotide sequence ID" value="XM_005763914.1"/>
</dbReference>
<keyword evidence="3 5" id="KW-0342">GTP-binding</keyword>
<dbReference type="PaxDb" id="2903-EOD11542"/>
<dbReference type="FunFam" id="3.40.50.300:FF:000559">
    <property type="entry name" value="Nuclear/nucleolar GTPase 2"/>
    <property type="match status" value="1"/>
</dbReference>
<evidence type="ECO:0000259" key="7">
    <source>
        <dbReference type="PROSITE" id="PS51721"/>
    </source>
</evidence>
<dbReference type="HOGENOM" id="CLU_011106_4_2_1"/>